<reference evidence="6" key="1">
    <citation type="journal article" date="2016" name="Environ. Microbiol.">
        <title>Genomic resolution of a cold subsurface aquifer community provides metabolic insights for novel microbes adapted to high CO concentrations.</title>
        <authorList>
            <person name="Probst A.J."/>
            <person name="Castelle C.J."/>
            <person name="Singh A."/>
            <person name="Brown C.T."/>
            <person name="Anantharaman K."/>
            <person name="Sharon I."/>
            <person name="Hug L.A."/>
            <person name="Burstein D."/>
            <person name="Emerson J.B."/>
            <person name="Thomas B.C."/>
            <person name="Banfield J.F."/>
        </authorList>
    </citation>
    <scope>NUCLEOTIDE SEQUENCE [LARGE SCALE GENOMIC DNA]</scope>
    <source>
        <strain evidence="6">CG2_30_54_11</strain>
    </source>
</reference>
<dbReference type="EMBL" id="MNZT01000059">
    <property type="protein sequence ID" value="OIP97315.1"/>
    <property type="molecule type" value="Genomic_DNA"/>
</dbReference>
<evidence type="ECO:0000313" key="6">
    <source>
        <dbReference type="EMBL" id="OIP97315.1"/>
    </source>
</evidence>
<dbReference type="InterPro" id="IPR034704">
    <property type="entry name" value="Ribosomal_bL28/bL31-like_sf"/>
</dbReference>
<dbReference type="GO" id="GO:0003735">
    <property type="term" value="F:structural constituent of ribosome"/>
    <property type="evidence" value="ECO:0007669"/>
    <property type="project" value="InterPro"/>
</dbReference>
<comment type="caution">
    <text evidence="6">The sequence shown here is derived from an EMBL/GenBank/DDBJ whole genome shotgun (WGS) entry which is preliminary data.</text>
</comment>
<name>A0A1J5IKT4_9BACT</name>
<evidence type="ECO:0000256" key="4">
    <source>
        <dbReference type="ARBA" id="ARBA00035174"/>
    </source>
</evidence>
<dbReference type="PANTHER" id="PTHR39080:SF1">
    <property type="entry name" value="LARGE RIBOSOMAL SUBUNIT PROTEIN BL28A"/>
    <property type="match status" value="1"/>
</dbReference>
<dbReference type="PANTHER" id="PTHR39080">
    <property type="entry name" value="50S RIBOSOMAL PROTEIN L28"/>
    <property type="match status" value="1"/>
</dbReference>
<dbReference type="InterPro" id="IPR001383">
    <property type="entry name" value="Ribosomal_bL28_bact-type"/>
</dbReference>
<proteinExistence type="inferred from homology"/>
<gene>
    <name evidence="5" type="primary">rpmB</name>
    <name evidence="6" type="ORF">AUK40_03465</name>
</gene>
<comment type="similarity">
    <text evidence="1 5">Belongs to the bacterial ribosomal protein bL28 family.</text>
</comment>
<dbReference type="InterPro" id="IPR037147">
    <property type="entry name" value="Ribosomal_bL28_sf"/>
</dbReference>
<dbReference type="AlphaFoldDB" id="A0A1J5IKT4"/>
<dbReference type="GO" id="GO:0005840">
    <property type="term" value="C:ribosome"/>
    <property type="evidence" value="ECO:0007669"/>
    <property type="project" value="UniProtKB-KW"/>
</dbReference>
<dbReference type="GO" id="GO:1990904">
    <property type="term" value="C:ribonucleoprotein complex"/>
    <property type="evidence" value="ECO:0007669"/>
    <property type="project" value="UniProtKB-KW"/>
</dbReference>
<protein>
    <recommendedName>
        <fullName evidence="4 5">Large ribosomal subunit protein bL28</fullName>
    </recommendedName>
</protein>
<evidence type="ECO:0000313" key="7">
    <source>
        <dbReference type="Proteomes" id="UP000183245"/>
    </source>
</evidence>
<dbReference type="Proteomes" id="UP000183245">
    <property type="component" value="Unassembled WGS sequence"/>
</dbReference>
<dbReference type="HAMAP" id="MF_00373">
    <property type="entry name" value="Ribosomal_bL28"/>
    <property type="match status" value="1"/>
</dbReference>
<accession>A0A1J5IKT4</accession>
<dbReference type="GO" id="GO:0006412">
    <property type="term" value="P:translation"/>
    <property type="evidence" value="ECO:0007669"/>
    <property type="project" value="UniProtKB-UniRule"/>
</dbReference>
<dbReference type="STRING" id="1817892.AUK40_03465"/>
<keyword evidence="2 5" id="KW-0689">Ribosomal protein</keyword>
<dbReference type="SUPFAM" id="SSF143800">
    <property type="entry name" value="L28p-like"/>
    <property type="match status" value="1"/>
</dbReference>
<dbReference type="Pfam" id="PF00830">
    <property type="entry name" value="Ribosomal_L28"/>
    <property type="match status" value="1"/>
</dbReference>
<evidence type="ECO:0000256" key="1">
    <source>
        <dbReference type="ARBA" id="ARBA00008760"/>
    </source>
</evidence>
<sequence length="58" mass="6456">MSIKCDICGKGSMVGRNVPHSKHRTKKTFLPNLQSHKVMVEGVKKKLKLCTSCLKTIS</sequence>
<dbReference type="InterPro" id="IPR050096">
    <property type="entry name" value="Bacterial_rp_bL28"/>
</dbReference>
<evidence type="ECO:0000256" key="2">
    <source>
        <dbReference type="ARBA" id="ARBA00022980"/>
    </source>
</evidence>
<evidence type="ECO:0000256" key="5">
    <source>
        <dbReference type="HAMAP-Rule" id="MF_00373"/>
    </source>
</evidence>
<evidence type="ECO:0000256" key="3">
    <source>
        <dbReference type="ARBA" id="ARBA00023274"/>
    </source>
</evidence>
<dbReference type="NCBIfam" id="TIGR00009">
    <property type="entry name" value="L28"/>
    <property type="match status" value="1"/>
</dbReference>
<dbReference type="InterPro" id="IPR026569">
    <property type="entry name" value="Ribosomal_bL28"/>
</dbReference>
<keyword evidence="3 5" id="KW-0687">Ribonucleoprotein</keyword>
<dbReference type="Gene3D" id="2.30.170.40">
    <property type="entry name" value="Ribosomal protein L28/L24"/>
    <property type="match status" value="1"/>
</dbReference>
<organism evidence="6 7">
    <name type="scientific">Candidatus Wirthbacteria bacterium CG2_30_54_11</name>
    <dbReference type="NCBI Taxonomy" id="1817892"/>
    <lineage>
        <taxon>Bacteria</taxon>
        <taxon>Candidatus Wirthbacteria</taxon>
    </lineage>
</organism>